<comment type="similarity">
    <text evidence="1 5">Belongs to the FlgD family.</text>
</comment>
<evidence type="ECO:0000256" key="4">
    <source>
        <dbReference type="ARBA" id="ARBA00024746"/>
    </source>
</evidence>
<dbReference type="PhylomeDB" id="Q6NC29"/>
<dbReference type="InterPro" id="IPR025965">
    <property type="entry name" value="FlgD/Vpr_Ig-like"/>
</dbReference>
<evidence type="ECO:0000259" key="8">
    <source>
        <dbReference type="Pfam" id="PF13861"/>
    </source>
</evidence>
<dbReference type="EMBL" id="BX572595">
    <property type="protein sequence ID" value="CAE26088.1"/>
    <property type="molecule type" value="Genomic_DNA"/>
</dbReference>
<feature type="region of interest" description="Disordered" evidence="6">
    <location>
        <begin position="1"/>
        <end position="30"/>
    </location>
</feature>
<evidence type="ECO:0000259" key="7">
    <source>
        <dbReference type="Pfam" id="PF13860"/>
    </source>
</evidence>
<dbReference type="Gene3D" id="2.30.30.910">
    <property type="match status" value="1"/>
</dbReference>
<name>Q6NC29_RHOPA</name>
<evidence type="ECO:0000256" key="1">
    <source>
        <dbReference type="ARBA" id="ARBA00010577"/>
    </source>
</evidence>
<dbReference type="Pfam" id="PF13860">
    <property type="entry name" value="FlgD_ig"/>
    <property type="match status" value="1"/>
</dbReference>
<dbReference type="Pfam" id="PF03963">
    <property type="entry name" value="FlgD"/>
    <property type="match status" value="1"/>
</dbReference>
<reference evidence="9" key="1">
    <citation type="journal article" date="2004" name="Nat. Biotechnol.">
        <title>Complete genome sequence of the metabolically versatile photosynthetic bacterium Rhodopseudomonas palustris.</title>
        <authorList>
            <person name="Larimer F.W."/>
            <person name="Chain P."/>
            <person name="Hauser L."/>
            <person name="Lamerdin J."/>
            <person name="Malfatti S."/>
            <person name="Do L."/>
            <person name="Land M.L."/>
            <person name="Pelletier D.A."/>
            <person name="Beatty J.T."/>
            <person name="Lang A.S."/>
            <person name="Tabita F.R."/>
            <person name="Gibson J.L."/>
            <person name="Hanson T.E."/>
            <person name="Bobst C."/>
            <person name="Torres J.L."/>
            <person name="Peres C."/>
            <person name="Harrison F.H."/>
            <person name="Gibson J."/>
            <person name="Harwood C.S."/>
        </authorList>
    </citation>
    <scope>NUCLEOTIDE SEQUENCE [LARGE SCALE GENOMIC DNA]</scope>
    <source>
        <strain evidence="9">CGA009</strain>
    </source>
</reference>
<organism evidence="9">
    <name type="scientific">Rhodopseudomonas palustris (strain ATCC BAA-98 / CGA009)</name>
    <dbReference type="NCBI Taxonomy" id="258594"/>
    <lineage>
        <taxon>Bacteria</taxon>
        <taxon>Pseudomonadati</taxon>
        <taxon>Pseudomonadota</taxon>
        <taxon>Alphaproteobacteria</taxon>
        <taxon>Hyphomicrobiales</taxon>
        <taxon>Nitrobacteraceae</taxon>
        <taxon>Rhodopseudomonas</taxon>
    </lineage>
</organism>
<dbReference type="AlphaFoldDB" id="Q6NC29"/>
<proteinExistence type="inferred from homology"/>
<dbReference type="eggNOG" id="COG1843">
    <property type="taxonomic scope" value="Bacteria"/>
</dbReference>
<dbReference type="STRING" id="258594.RPA0644"/>
<dbReference type="HOGENOM" id="CLU_047535_0_1_5"/>
<accession>Q6NC29</accession>
<feature type="domain" description="FlgD/Vpr Ig-like" evidence="7">
    <location>
        <begin position="147"/>
        <end position="220"/>
    </location>
</feature>
<evidence type="ECO:0000256" key="6">
    <source>
        <dbReference type="SAM" id="MobiDB-lite"/>
    </source>
</evidence>
<dbReference type="InterPro" id="IPR005648">
    <property type="entry name" value="FlgD"/>
</dbReference>
<gene>
    <name evidence="9" type="primary">flgD</name>
    <name evidence="9" type="ordered locus">RPA0644</name>
</gene>
<dbReference type="Pfam" id="PF13861">
    <property type="entry name" value="FLgD_tudor"/>
    <property type="match status" value="1"/>
</dbReference>
<dbReference type="InterPro" id="IPR025963">
    <property type="entry name" value="FLgD_Tudor"/>
</dbReference>
<keyword evidence="3 5" id="KW-1005">Bacterial flagellum biogenesis</keyword>
<dbReference type="GO" id="GO:0044781">
    <property type="term" value="P:bacterial-type flagellum organization"/>
    <property type="evidence" value="ECO:0007669"/>
    <property type="project" value="UniProtKB-UniRule"/>
</dbReference>
<evidence type="ECO:0000256" key="5">
    <source>
        <dbReference type="RuleBase" id="RU362076"/>
    </source>
</evidence>
<evidence type="ECO:0000313" key="9">
    <source>
        <dbReference type="EMBL" id="CAE26088.1"/>
    </source>
</evidence>
<feature type="domain" description="FlgD Tudor-like" evidence="8">
    <location>
        <begin position="130"/>
        <end position="260"/>
    </location>
</feature>
<comment type="function">
    <text evidence="4 5">Required for flagellar hook formation. May act as a scaffolding protein.</text>
</comment>
<dbReference type="Gene3D" id="2.60.40.4070">
    <property type="match status" value="1"/>
</dbReference>
<evidence type="ECO:0000256" key="2">
    <source>
        <dbReference type="ARBA" id="ARBA00016013"/>
    </source>
</evidence>
<protein>
    <recommendedName>
        <fullName evidence="2 5">Basal-body rod modification protein FlgD</fullName>
    </recommendedName>
</protein>
<sequence length="265" mass="27364">MANARLIWPPRPFDQQTTSRSPPRRSPHDRVLRRIRRRQDGCAMTTISSAVSTAATTTSTASSTSSASSSLSSSDFLSLLISELQNQDPLNATSTTDFINQLTSYANFSQQQEINSSMTSLANSFSSLVTLNSVNYIGHTVEAKTDTATLTGGSATFGYTLSAAASDVSISIKDSSGNTVWSGTGSGNAGSNSLTWDGKNSSGTQLADGGQYTISVSATDSAGNSVYKYSTVSGTVTGIDTSSSTPALLVNGVSVSASNIIGVSS</sequence>
<evidence type="ECO:0000256" key="3">
    <source>
        <dbReference type="ARBA" id="ARBA00022795"/>
    </source>
</evidence>